<dbReference type="InterPro" id="IPR006597">
    <property type="entry name" value="Sel1-like"/>
</dbReference>
<dbReference type="Gene3D" id="1.25.40.10">
    <property type="entry name" value="Tetratricopeptide repeat domain"/>
    <property type="match status" value="1"/>
</dbReference>
<dbReference type="PANTHER" id="PTHR24171">
    <property type="entry name" value="ANKYRIN REPEAT DOMAIN-CONTAINING PROTEIN 39-RELATED"/>
    <property type="match status" value="1"/>
</dbReference>
<dbReference type="PROSITE" id="PS50297">
    <property type="entry name" value="ANK_REP_REGION"/>
    <property type="match status" value="2"/>
</dbReference>
<dbReference type="SUPFAM" id="SSF81901">
    <property type="entry name" value="HCP-like"/>
    <property type="match status" value="1"/>
</dbReference>
<dbReference type="SMART" id="SM00248">
    <property type="entry name" value="ANK"/>
    <property type="match status" value="3"/>
</dbReference>
<keyword evidence="1" id="KW-0677">Repeat</keyword>
<feature type="repeat" description="ANK" evidence="3">
    <location>
        <begin position="208"/>
        <end position="240"/>
    </location>
</feature>
<dbReference type="InterPro" id="IPR011990">
    <property type="entry name" value="TPR-like_helical_dom_sf"/>
</dbReference>
<sequence>MKLTDGGRVFFLRLIFMISLVFLHPVLALADFDAGQKAYDAKDYAAAYRYWQVSADQGDPQSQLGLAQLYLAGRGVQKDKIVAYLYFALASDQNIVEAGKQKEKLAERFTDEEVQLAETLKDSWEPILPAETEATVTDEIARLEQQWFAAAEAGDAPVIKEMVEAGFDINSQDVDGWTALMLAALNSHTSVAGFLIESGADQKITDGLGMTALMAASVAGDADLVKLMVKTGANVDQVDSAGQNAEYMAEEAGHVSIARYFSGIELPEEDIQKAQELLIVLGYLEGTADGKSGPKTMAAVKAFQEDSGLKPNGMIRQILMETLTDKVTSLEASSPEENGITTVEAGSEEILATGAIE</sequence>
<name>A0ABT4LEG7_9PROT</name>
<evidence type="ECO:0000256" key="1">
    <source>
        <dbReference type="ARBA" id="ARBA00022737"/>
    </source>
</evidence>
<feature type="repeat" description="ANK" evidence="3">
    <location>
        <begin position="175"/>
        <end position="207"/>
    </location>
</feature>
<dbReference type="EMBL" id="JAPWGY010000001">
    <property type="protein sequence ID" value="MCZ4279493.1"/>
    <property type="molecule type" value="Genomic_DNA"/>
</dbReference>
<gene>
    <name evidence="5" type="ORF">O4H49_01810</name>
</gene>
<dbReference type="SUPFAM" id="SSF47090">
    <property type="entry name" value="PGBD-like"/>
    <property type="match status" value="1"/>
</dbReference>
<dbReference type="Pfam" id="PF00023">
    <property type="entry name" value="Ank"/>
    <property type="match status" value="1"/>
</dbReference>
<keyword evidence="6" id="KW-1185">Reference proteome</keyword>
<dbReference type="Pfam" id="PF01471">
    <property type="entry name" value="PG_binding_1"/>
    <property type="match status" value="1"/>
</dbReference>
<dbReference type="Gene3D" id="1.10.101.10">
    <property type="entry name" value="PGBD-like superfamily/PGBD"/>
    <property type="match status" value="1"/>
</dbReference>
<dbReference type="PROSITE" id="PS50088">
    <property type="entry name" value="ANK_REPEAT"/>
    <property type="match status" value="2"/>
</dbReference>
<dbReference type="SMART" id="SM00671">
    <property type="entry name" value="SEL1"/>
    <property type="match status" value="2"/>
</dbReference>
<dbReference type="PANTHER" id="PTHR24171:SF9">
    <property type="entry name" value="ANKYRIN REPEAT DOMAIN-CONTAINING PROTEIN 39"/>
    <property type="match status" value="1"/>
</dbReference>
<dbReference type="Pfam" id="PF12796">
    <property type="entry name" value="Ank_2"/>
    <property type="match status" value="1"/>
</dbReference>
<dbReference type="InterPro" id="IPR036365">
    <property type="entry name" value="PGBD-like_sf"/>
</dbReference>
<evidence type="ECO:0000256" key="3">
    <source>
        <dbReference type="PROSITE-ProRule" id="PRU00023"/>
    </source>
</evidence>
<dbReference type="InterPro" id="IPR036770">
    <property type="entry name" value="Ankyrin_rpt-contain_sf"/>
</dbReference>
<dbReference type="InterPro" id="IPR036366">
    <property type="entry name" value="PGBDSf"/>
</dbReference>
<comment type="caution">
    <text evidence="5">The sequence shown here is derived from an EMBL/GenBank/DDBJ whole genome shotgun (WGS) entry which is preliminary data.</text>
</comment>
<dbReference type="InterPro" id="IPR002110">
    <property type="entry name" value="Ankyrin_rpt"/>
</dbReference>
<proteinExistence type="predicted"/>
<evidence type="ECO:0000313" key="6">
    <source>
        <dbReference type="Proteomes" id="UP001069802"/>
    </source>
</evidence>
<dbReference type="RefSeq" id="WP_269421696.1">
    <property type="nucleotide sequence ID" value="NZ_JAPWGY010000001.1"/>
</dbReference>
<evidence type="ECO:0000256" key="2">
    <source>
        <dbReference type="ARBA" id="ARBA00023043"/>
    </source>
</evidence>
<evidence type="ECO:0000259" key="4">
    <source>
        <dbReference type="Pfam" id="PF01471"/>
    </source>
</evidence>
<keyword evidence="2 3" id="KW-0040">ANK repeat</keyword>
<evidence type="ECO:0000313" key="5">
    <source>
        <dbReference type="EMBL" id="MCZ4279493.1"/>
    </source>
</evidence>
<reference evidence="5" key="1">
    <citation type="submission" date="2022-12" db="EMBL/GenBank/DDBJ databases">
        <title>Bacterial isolates from different developmental stages of Nematostella vectensis.</title>
        <authorList>
            <person name="Fraune S."/>
        </authorList>
    </citation>
    <scope>NUCLEOTIDE SEQUENCE</scope>
    <source>
        <strain evidence="5">G21630-S1</strain>
    </source>
</reference>
<protein>
    <submittedName>
        <fullName evidence="5">Ankyrin repeat domain-containing protein</fullName>
    </submittedName>
</protein>
<dbReference type="SUPFAM" id="SSF48403">
    <property type="entry name" value="Ankyrin repeat"/>
    <property type="match status" value="1"/>
</dbReference>
<feature type="domain" description="Peptidoglycan binding-like" evidence="4">
    <location>
        <begin position="268"/>
        <end position="314"/>
    </location>
</feature>
<accession>A0ABT4LEG7</accession>
<organism evidence="5 6">
    <name type="scientific">Kiloniella laminariae</name>
    <dbReference type="NCBI Taxonomy" id="454162"/>
    <lineage>
        <taxon>Bacteria</taxon>
        <taxon>Pseudomonadati</taxon>
        <taxon>Pseudomonadota</taxon>
        <taxon>Alphaproteobacteria</taxon>
        <taxon>Rhodospirillales</taxon>
        <taxon>Kiloniellaceae</taxon>
        <taxon>Kiloniella</taxon>
    </lineage>
</organism>
<dbReference type="Gene3D" id="1.25.40.20">
    <property type="entry name" value="Ankyrin repeat-containing domain"/>
    <property type="match status" value="2"/>
</dbReference>
<dbReference type="InterPro" id="IPR002477">
    <property type="entry name" value="Peptidoglycan-bd-like"/>
</dbReference>
<dbReference type="Proteomes" id="UP001069802">
    <property type="component" value="Unassembled WGS sequence"/>
</dbReference>